<organism evidence="3 4">
    <name type="scientific">Caulochytrium protostelioides</name>
    <dbReference type="NCBI Taxonomy" id="1555241"/>
    <lineage>
        <taxon>Eukaryota</taxon>
        <taxon>Fungi</taxon>
        <taxon>Fungi incertae sedis</taxon>
        <taxon>Chytridiomycota</taxon>
        <taxon>Chytridiomycota incertae sedis</taxon>
        <taxon>Chytridiomycetes</taxon>
        <taxon>Caulochytriales</taxon>
        <taxon>Caulochytriaceae</taxon>
        <taxon>Caulochytrium</taxon>
    </lineage>
</organism>
<feature type="region of interest" description="Disordered" evidence="1">
    <location>
        <begin position="88"/>
        <end position="122"/>
    </location>
</feature>
<protein>
    <submittedName>
        <fullName evidence="3">Uncharacterized protein</fullName>
    </submittedName>
</protein>
<evidence type="ECO:0000256" key="2">
    <source>
        <dbReference type="SAM" id="SignalP"/>
    </source>
</evidence>
<feature type="signal peptide" evidence="2">
    <location>
        <begin position="1"/>
        <end position="20"/>
    </location>
</feature>
<gene>
    <name evidence="3" type="ORF">CXG81DRAFT_19411</name>
</gene>
<feature type="chain" id="PRO_5020647073" evidence="2">
    <location>
        <begin position="21"/>
        <end position="233"/>
    </location>
</feature>
<proteinExistence type="predicted"/>
<accession>A0A4P9X691</accession>
<evidence type="ECO:0000256" key="1">
    <source>
        <dbReference type="SAM" id="MobiDB-lite"/>
    </source>
</evidence>
<keyword evidence="2" id="KW-0732">Signal</keyword>
<dbReference type="EMBL" id="ML014204">
    <property type="protein sequence ID" value="RKP00685.1"/>
    <property type="molecule type" value="Genomic_DNA"/>
</dbReference>
<evidence type="ECO:0000313" key="4">
    <source>
        <dbReference type="Proteomes" id="UP000274922"/>
    </source>
</evidence>
<dbReference type="Proteomes" id="UP000274922">
    <property type="component" value="Unassembled WGS sequence"/>
</dbReference>
<evidence type="ECO:0000313" key="3">
    <source>
        <dbReference type="EMBL" id="RKP00685.1"/>
    </source>
</evidence>
<dbReference type="AlphaFoldDB" id="A0A4P9X691"/>
<reference evidence="4" key="1">
    <citation type="journal article" date="2018" name="Nat. Microbiol.">
        <title>Leveraging single-cell genomics to expand the fungal tree of life.</title>
        <authorList>
            <person name="Ahrendt S.R."/>
            <person name="Quandt C.A."/>
            <person name="Ciobanu D."/>
            <person name="Clum A."/>
            <person name="Salamov A."/>
            <person name="Andreopoulos B."/>
            <person name="Cheng J.F."/>
            <person name="Woyke T."/>
            <person name="Pelin A."/>
            <person name="Henrissat B."/>
            <person name="Reynolds N.K."/>
            <person name="Benny G.L."/>
            <person name="Smith M.E."/>
            <person name="James T.Y."/>
            <person name="Grigoriev I.V."/>
        </authorList>
    </citation>
    <scope>NUCLEOTIDE SEQUENCE [LARGE SCALE GENOMIC DNA]</scope>
    <source>
        <strain evidence="4">ATCC 52028</strain>
    </source>
</reference>
<sequence>MAGIKTLLASAVLASASVSASYMEPGAGGYGYNAPVSIATISSATTSNLAAHETTPADSSVLAAVPTSTGGYNYVPIDTSALAAVESSTTTTTTTESTSTPCETTTTPLWDTTSTTVDPTPSTSNLAAFETDLPFCDELPDGIDPITVSDLYSTTASVAAVATTSGAPALASPSSDVVPVSTPDTVYPQDDSTMAGQEMGTVNVVSGVDPAIDRIRGSAMAGMAGIAAIMALM</sequence>
<name>A0A4P9X691_9FUNG</name>
<keyword evidence="4" id="KW-1185">Reference proteome</keyword>